<reference evidence="3 4" key="1">
    <citation type="journal article" date="2018" name="IMA Fungus">
        <title>IMA Genome-F 9: Draft genome sequence of Annulohypoxylon stygium, Aspergillus mulundensis, Berkeleyomyces basicola (syn. Thielaviopsis basicola), Ceratocystis smalleyi, two Cercospora beticola strains, Coleophoma cylindrospora, Fusarium fracticaudum, Phialophora cf. hyalina, and Morchella septimelata.</title>
        <authorList>
            <person name="Wingfield B.D."/>
            <person name="Bills G.F."/>
            <person name="Dong Y."/>
            <person name="Huang W."/>
            <person name="Nel W.J."/>
            <person name="Swalarsk-Parry B.S."/>
            <person name="Vaghefi N."/>
            <person name="Wilken P.M."/>
            <person name="An Z."/>
            <person name="de Beer Z.W."/>
            <person name="De Vos L."/>
            <person name="Chen L."/>
            <person name="Duong T.A."/>
            <person name="Gao Y."/>
            <person name="Hammerbacher A."/>
            <person name="Kikkert J.R."/>
            <person name="Li Y."/>
            <person name="Li H."/>
            <person name="Li K."/>
            <person name="Li Q."/>
            <person name="Liu X."/>
            <person name="Ma X."/>
            <person name="Naidoo K."/>
            <person name="Pethybridge S.J."/>
            <person name="Sun J."/>
            <person name="Steenkamp E.T."/>
            <person name="van der Nest M.A."/>
            <person name="van Wyk S."/>
            <person name="Wingfield M.J."/>
            <person name="Xiong C."/>
            <person name="Yue Q."/>
            <person name="Zhang X."/>
        </authorList>
    </citation>
    <scope>NUCLEOTIDE SEQUENCE [LARGE SCALE GENOMIC DNA]</scope>
    <source>
        <strain evidence="3 4">BP 5553</strain>
    </source>
</reference>
<keyword evidence="4" id="KW-1185">Reference proteome</keyword>
<comment type="caution">
    <text evidence="3">The sequence shown here is derived from an EMBL/GenBank/DDBJ whole genome shotgun (WGS) entry which is preliminary data.</text>
</comment>
<dbReference type="EMBL" id="NPIC01000003">
    <property type="protein sequence ID" value="RDL37488.1"/>
    <property type="molecule type" value="Genomic_DNA"/>
</dbReference>
<dbReference type="OrthoDB" id="5287295at2759"/>
<dbReference type="AlphaFoldDB" id="A0A370TPP7"/>
<feature type="compositionally biased region" description="Basic and acidic residues" evidence="1">
    <location>
        <begin position="413"/>
        <end position="427"/>
    </location>
</feature>
<dbReference type="GeneID" id="43597770"/>
<feature type="region of interest" description="Disordered" evidence="1">
    <location>
        <begin position="413"/>
        <end position="451"/>
    </location>
</feature>
<accession>A0A370TPP7</accession>
<evidence type="ECO:0000313" key="4">
    <source>
        <dbReference type="Proteomes" id="UP000254866"/>
    </source>
</evidence>
<keyword evidence="2" id="KW-0812">Transmembrane</keyword>
<protein>
    <submittedName>
        <fullName evidence="3">Uncharacterized protein</fullName>
    </submittedName>
</protein>
<feature type="transmembrane region" description="Helical" evidence="2">
    <location>
        <begin position="203"/>
        <end position="227"/>
    </location>
</feature>
<gene>
    <name evidence="3" type="ORF">BP5553_04921</name>
</gene>
<evidence type="ECO:0000256" key="2">
    <source>
        <dbReference type="SAM" id="Phobius"/>
    </source>
</evidence>
<keyword evidence="2" id="KW-0472">Membrane</keyword>
<keyword evidence="2" id="KW-1133">Transmembrane helix</keyword>
<evidence type="ECO:0000313" key="3">
    <source>
        <dbReference type="EMBL" id="RDL37488.1"/>
    </source>
</evidence>
<feature type="transmembrane region" description="Helical" evidence="2">
    <location>
        <begin position="247"/>
        <end position="269"/>
    </location>
</feature>
<proteinExistence type="predicted"/>
<feature type="transmembrane region" description="Helical" evidence="2">
    <location>
        <begin position="150"/>
        <end position="169"/>
    </location>
</feature>
<dbReference type="RefSeq" id="XP_031870144.1">
    <property type="nucleotide sequence ID" value="XM_032013544.1"/>
</dbReference>
<organism evidence="3 4">
    <name type="scientific">Venustampulla echinocandica</name>
    <dbReference type="NCBI Taxonomy" id="2656787"/>
    <lineage>
        <taxon>Eukaryota</taxon>
        <taxon>Fungi</taxon>
        <taxon>Dikarya</taxon>
        <taxon>Ascomycota</taxon>
        <taxon>Pezizomycotina</taxon>
        <taxon>Leotiomycetes</taxon>
        <taxon>Helotiales</taxon>
        <taxon>Pleuroascaceae</taxon>
        <taxon>Venustampulla</taxon>
    </lineage>
</organism>
<dbReference type="Proteomes" id="UP000254866">
    <property type="component" value="Unassembled WGS sequence"/>
</dbReference>
<name>A0A370TPP7_9HELO</name>
<evidence type="ECO:0000256" key="1">
    <source>
        <dbReference type="SAM" id="MobiDB-lite"/>
    </source>
</evidence>
<sequence length="451" mass="49765">MASSFARSKATFLFMDPAACNMVCEEVTVNSQQDVMMISAFAATSTLGSIAQQIHYATAWISIKQGEFDQAVRSLSHPGLAWALGGSAAKANMVLYYIQFYCYNVVALNMFFCLIIYWHLGNTVGLAWELEQAIGTYVKNIFNPLSSGHILATILGGSILIVLIVYKYLKTRRLFADSDPRGIWWATQESEDRHSVDTGRKMLVTRFTIGFIVLVCFEATVVTFTLVQNYNVTSANAAGEPDHSTTGAIVDIVLFIPGATVSLAVFLVFGTTRSWRQYRDLIFCGCGSRTGTLPKSEQRSEIGIQGAQDLEFQRLPSITHRPSVEEAARKWELERRVRMFSGGHNAVVAPGLAPVVTHITDPSSRISRGSTTKTQRLHRPFPSITSISATSRVVELGLGLDIDDLVIQYERPIDETTQEPHTRHSSTETKSLSLAASPPRRHTAFLDDASI</sequence>
<feature type="transmembrane region" description="Helical" evidence="2">
    <location>
        <begin position="100"/>
        <end position="120"/>
    </location>
</feature>